<evidence type="ECO:0000313" key="2">
    <source>
        <dbReference type="EMBL" id="CDW86445.1"/>
    </source>
</evidence>
<accession>A0A078AVN4</accession>
<dbReference type="InParanoid" id="A0A078AVN4"/>
<dbReference type="EMBL" id="CCKQ01014650">
    <property type="protein sequence ID" value="CDW86445.1"/>
    <property type="molecule type" value="Genomic_DNA"/>
</dbReference>
<name>A0A078AVN4_STYLE</name>
<feature type="compositionally biased region" description="Polar residues" evidence="1">
    <location>
        <begin position="144"/>
        <end position="160"/>
    </location>
</feature>
<evidence type="ECO:0000256" key="1">
    <source>
        <dbReference type="SAM" id="MobiDB-lite"/>
    </source>
</evidence>
<dbReference type="AlphaFoldDB" id="A0A078AVN4"/>
<feature type="region of interest" description="Disordered" evidence="1">
    <location>
        <begin position="121"/>
        <end position="224"/>
    </location>
</feature>
<feature type="compositionally biased region" description="Polar residues" evidence="1">
    <location>
        <begin position="121"/>
        <end position="135"/>
    </location>
</feature>
<organism evidence="2 3">
    <name type="scientific">Stylonychia lemnae</name>
    <name type="common">Ciliate</name>
    <dbReference type="NCBI Taxonomy" id="5949"/>
    <lineage>
        <taxon>Eukaryota</taxon>
        <taxon>Sar</taxon>
        <taxon>Alveolata</taxon>
        <taxon>Ciliophora</taxon>
        <taxon>Intramacronucleata</taxon>
        <taxon>Spirotrichea</taxon>
        <taxon>Stichotrichia</taxon>
        <taxon>Sporadotrichida</taxon>
        <taxon>Oxytrichidae</taxon>
        <taxon>Stylonychinae</taxon>
        <taxon>Stylonychia</taxon>
    </lineage>
</organism>
<dbReference type="Proteomes" id="UP000039865">
    <property type="component" value="Unassembled WGS sequence"/>
</dbReference>
<proteinExistence type="predicted"/>
<gene>
    <name evidence="2" type="primary">Contig8884.g9493</name>
    <name evidence="2" type="ORF">STYLEM_15540</name>
</gene>
<sequence>MTKGKQKKDQLPDQAVIDYQNFMHFMSQQQQDSFTVSEHIFEKVILKKFQKIIQQKDIVAKSTPFSVNLTAAILQEIIQIYFLPLDQKKDDMFLNSDEEPVPIYMDNCKPKGSSLEIRQQPVKQLSKQDSFQNSIADPLDRRSINSYRRTGRQNNVTQVKQPKIVSLIDDKDQSRNQEPNETELDREINEQIANQRKRLAKRDQDLRKKEELERDKNAKRQSETANSLDLDFMLKSDKKNDQLFHIEADGSITKVLKPQVERFPKQIINPLTYSINDHSLHVDESDFNRSKRIHGSHREMSVEYLEEELTSNMYKEIKDQSKVIDSQFSQIQKYMHTRKEVQLRDSVGNLISQTKSDHHKKSQSSRVGSQETFNNMNRTQYSIQDYRQKFDSQNIALTKFEEIKLARMLDISKQQFGQSTFLDQSSLYDSKLLEPIQTNRNSLIDNMNPSITPPKTVLNANLESQPNMFKFDESTLNINDNPILKLNQSKMSKYEALRKSLRIGGNVLVNANPSIVVDDMISVGESTIMQNSFYLPSLIAATPTNMNMSMSTKRKNSMTSRRLDQSMVVVSDYKSSNFNDESGQNLPGVNSSQYGIGSFASSNKKITDRMRNLRTQVNSPANKERTLNQTFTTGTDLNTSKDLDMYLKSKMQPRQVLEKIKQKQKIKQDKLSIGREGAFGELSQANVKNLATAKPFLKFNLRSKLNIKAMIDQNYDGRYPKENKLPPPQLGKTMGHGIIRENVKTSTSRPFSYREESQH</sequence>
<feature type="region of interest" description="Disordered" evidence="1">
    <location>
        <begin position="352"/>
        <end position="372"/>
    </location>
</feature>
<reference evidence="2 3" key="1">
    <citation type="submission" date="2014-06" db="EMBL/GenBank/DDBJ databases">
        <authorList>
            <person name="Swart Estienne"/>
        </authorList>
    </citation>
    <scope>NUCLEOTIDE SEQUENCE [LARGE SCALE GENOMIC DNA]</scope>
    <source>
        <strain evidence="2 3">130c</strain>
    </source>
</reference>
<feature type="compositionally biased region" description="Basic and acidic residues" evidence="1">
    <location>
        <begin position="201"/>
        <end position="222"/>
    </location>
</feature>
<keyword evidence="3" id="KW-1185">Reference proteome</keyword>
<protein>
    <submittedName>
        <fullName evidence="2">Uncharacterized protein</fullName>
    </submittedName>
</protein>
<feature type="region of interest" description="Disordered" evidence="1">
    <location>
        <begin position="718"/>
        <end position="759"/>
    </location>
</feature>
<evidence type="ECO:0000313" key="3">
    <source>
        <dbReference type="Proteomes" id="UP000039865"/>
    </source>
</evidence>